<keyword evidence="2" id="KW-1185">Reference proteome</keyword>
<accession>A0ACC2NX23</accession>
<protein>
    <submittedName>
        <fullName evidence="1">Uncharacterized protein</fullName>
    </submittedName>
</protein>
<gene>
    <name evidence="1" type="ORF">QAD02_011620</name>
</gene>
<dbReference type="EMBL" id="CM056742">
    <property type="protein sequence ID" value="KAJ8675834.1"/>
    <property type="molecule type" value="Genomic_DNA"/>
</dbReference>
<evidence type="ECO:0000313" key="1">
    <source>
        <dbReference type="EMBL" id="KAJ8675834.1"/>
    </source>
</evidence>
<name>A0ACC2NX23_9HYME</name>
<dbReference type="Proteomes" id="UP001239111">
    <property type="component" value="Chromosome 2"/>
</dbReference>
<organism evidence="1 2">
    <name type="scientific">Eretmocerus hayati</name>
    <dbReference type="NCBI Taxonomy" id="131215"/>
    <lineage>
        <taxon>Eukaryota</taxon>
        <taxon>Metazoa</taxon>
        <taxon>Ecdysozoa</taxon>
        <taxon>Arthropoda</taxon>
        <taxon>Hexapoda</taxon>
        <taxon>Insecta</taxon>
        <taxon>Pterygota</taxon>
        <taxon>Neoptera</taxon>
        <taxon>Endopterygota</taxon>
        <taxon>Hymenoptera</taxon>
        <taxon>Apocrita</taxon>
        <taxon>Proctotrupomorpha</taxon>
        <taxon>Chalcidoidea</taxon>
        <taxon>Aphelinidae</taxon>
        <taxon>Aphelininae</taxon>
        <taxon>Eretmocerus</taxon>
    </lineage>
</organism>
<sequence length="411" mass="47630">MITCAFLLGFILTISFKTVICYDANKVEIYEEKLADLNETVIMSYRHGVFEEDKYARAICKNGNSEILFKLCTLKMQSPRFSTMDRNCSTTLVPSFGEREPILPRRLSTINNTIIFPWRDNNTDHDVLWVQLIDMTNCKIMNLPRIKVSKKSHFLIVPFSDSFDLIYEDISMRMQDHRRFLKQAFNQDGNQIEGLVSIFENIPESNFFPIHSSYKPLHQILAISTECRLCGYFFIATGRGISGTKILTLKPDGELGANAHKLDLFTLPDLQSYGQKAILFHTRLDDKTTQFVILDEYLNVDKREFNYRIKDGKELIDSYLVDFDEVLIVTCDDIKKRSKTKDLECYMEKIYPNDLNTIVPIPYILDEKNPLDTPHIISSYASERVCINELVHNNDGYSTYIKSICVKEEFL</sequence>
<comment type="caution">
    <text evidence="1">The sequence shown here is derived from an EMBL/GenBank/DDBJ whole genome shotgun (WGS) entry which is preliminary data.</text>
</comment>
<evidence type="ECO:0000313" key="2">
    <source>
        <dbReference type="Proteomes" id="UP001239111"/>
    </source>
</evidence>
<proteinExistence type="predicted"/>
<reference evidence="1" key="1">
    <citation type="submission" date="2023-04" db="EMBL/GenBank/DDBJ databases">
        <title>A chromosome-level genome assembly of the parasitoid wasp Eretmocerus hayati.</title>
        <authorList>
            <person name="Zhong Y."/>
            <person name="Liu S."/>
            <person name="Liu Y."/>
        </authorList>
    </citation>
    <scope>NUCLEOTIDE SEQUENCE</scope>
    <source>
        <strain evidence="1">ZJU_SS_LIU_2023</strain>
    </source>
</reference>